<dbReference type="Proteomes" id="UP000238274">
    <property type="component" value="Unassembled WGS sequence"/>
</dbReference>
<accession>A0A2S4W2J1</accession>
<proteinExistence type="predicted"/>
<dbReference type="VEuPathDB" id="FungiDB:PSTT_10691"/>
<reference evidence="2" key="2">
    <citation type="journal article" date="2018" name="BMC Genomics">
        <title>Genomic insights into host adaptation between the wheat stripe rust pathogen (Puccinia striiformis f. sp. tritici) and the barley stripe rust pathogen (Puccinia striiformis f. sp. hordei).</title>
        <authorList>
            <person name="Xia C."/>
            <person name="Wang M."/>
            <person name="Yin C."/>
            <person name="Cornejo O.E."/>
            <person name="Hulbert S.H."/>
            <person name="Chen X."/>
        </authorList>
    </citation>
    <scope>NUCLEOTIDE SEQUENCE [LARGE SCALE GENOMIC DNA]</scope>
    <source>
        <strain evidence="2">93TX-2</strain>
    </source>
</reference>
<organism evidence="1 2">
    <name type="scientific">Puccinia striiformis</name>
    <dbReference type="NCBI Taxonomy" id="27350"/>
    <lineage>
        <taxon>Eukaryota</taxon>
        <taxon>Fungi</taxon>
        <taxon>Dikarya</taxon>
        <taxon>Basidiomycota</taxon>
        <taxon>Pucciniomycotina</taxon>
        <taxon>Pucciniomycetes</taxon>
        <taxon>Pucciniales</taxon>
        <taxon>Pucciniaceae</taxon>
        <taxon>Puccinia</taxon>
    </lineage>
</organism>
<protein>
    <submittedName>
        <fullName evidence="1">Uncharacterized protein</fullName>
    </submittedName>
</protein>
<keyword evidence="2" id="KW-1185">Reference proteome</keyword>
<dbReference type="EMBL" id="PKSM01000082">
    <property type="protein sequence ID" value="POW16002.1"/>
    <property type="molecule type" value="Genomic_DNA"/>
</dbReference>
<evidence type="ECO:0000313" key="1">
    <source>
        <dbReference type="EMBL" id="POW16002.1"/>
    </source>
</evidence>
<evidence type="ECO:0000313" key="2">
    <source>
        <dbReference type="Proteomes" id="UP000238274"/>
    </source>
</evidence>
<reference evidence="1 2" key="1">
    <citation type="submission" date="2017-12" db="EMBL/GenBank/DDBJ databases">
        <title>Gene loss provides genomic basis for host adaptation in cereal stripe rust fungi.</title>
        <authorList>
            <person name="Xia C."/>
        </authorList>
    </citation>
    <scope>NUCLEOTIDE SEQUENCE [LARGE SCALE GENOMIC DNA]</scope>
    <source>
        <strain evidence="1 2">93TX-2</strain>
    </source>
</reference>
<reference evidence="2" key="3">
    <citation type="journal article" date="2018" name="Mol. Plant Microbe Interact.">
        <title>Genome sequence resources for the wheat stripe rust pathogen (Puccinia striiformis f. sp. tritici) and the barley stripe rust pathogen (Puccinia striiformis f. sp. hordei).</title>
        <authorList>
            <person name="Xia C."/>
            <person name="Wang M."/>
            <person name="Yin C."/>
            <person name="Cornejo O.E."/>
            <person name="Hulbert S.H."/>
            <person name="Chen X."/>
        </authorList>
    </citation>
    <scope>NUCLEOTIDE SEQUENCE [LARGE SCALE GENOMIC DNA]</scope>
    <source>
        <strain evidence="2">93TX-2</strain>
    </source>
</reference>
<gene>
    <name evidence="1" type="ORF">PSHT_06926</name>
</gene>
<dbReference type="AlphaFoldDB" id="A0A2S4W2J1"/>
<sequence length="238" mass="27116">MEQSKPVDSLTNPLSLDIRNESTMAPIKFQSNDITLDKHCELRPGLALYIEDALKEKFLEIPDPTFDHLIWTPICELNVYDCFKQANAFDPLRTQAVLQEWLPHTGDWDQFFLAMDLLKSTNQYFSSKELSISFAGFTLEDAKILLELDFKAPPTSLCSSFTWDTPKKNLSKHLVTKMDEMRRAQGCLADQYQVLIVPLSPPIIDIDSNHSDRSIATTRRFSKTQTTTLINVSIALID</sequence>
<name>A0A2S4W2J1_9BASI</name>
<comment type="caution">
    <text evidence="1">The sequence shown here is derived from an EMBL/GenBank/DDBJ whole genome shotgun (WGS) entry which is preliminary data.</text>
</comment>
<dbReference type="VEuPathDB" id="FungiDB:PSHT_06926"/>